<dbReference type="Proteomes" id="UP001430356">
    <property type="component" value="Unassembled WGS sequence"/>
</dbReference>
<gene>
    <name evidence="2" type="ORF">NESM_000441800</name>
</gene>
<feature type="compositionally biased region" description="Polar residues" evidence="1">
    <location>
        <begin position="80"/>
        <end position="91"/>
    </location>
</feature>
<evidence type="ECO:0000256" key="1">
    <source>
        <dbReference type="SAM" id="MobiDB-lite"/>
    </source>
</evidence>
<evidence type="ECO:0000313" key="3">
    <source>
        <dbReference type="Proteomes" id="UP001430356"/>
    </source>
</evidence>
<dbReference type="AlphaFoldDB" id="A0AAW0END3"/>
<feature type="compositionally biased region" description="Polar residues" evidence="1">
    <location>
        <begin position="34"/>
        <end position="56"/>
    </location>
</feature>
<name>A0AAW0END3_9TRYP</name>
<accession>A0AAW0END3</accession>
<reference evidence="2 3" key="1">
    <citation type="journal article" date="2021" name="MBio">
        <title>A New Model Trypanosomatid, Novymonas esmeraldas: Genomic Perception of Its 'Candidatus Pandoraea novymonadis' Endosymbiont.</title>
        <authorList>
            <person name="Zakharova A."/>
            <person name="Saura A."/>
            <person name="Butenko A."/>
            <person name="Podesvova L."/>
            <person name="Warmusova S."/>
            <person name="Kostygov A.Y."/>
            <person name="Nenarokova A."/>
            <person name="Lukes J."/>
            <person name="Opperdoes F.R."/>
            <person name="Yurchenko V."/>
        </authorList>
    </citation>
    <scope>NUCLEOTIDE SEQUENCE [LARGE SCALE GENOMIC DNA]</scope>
    <source>
        <strain evidence="2 3">E262AT.01</strain>
    </source>
</reference>
<comment type="caution">
    <text evidence="2">The sequence shown here is derived from an EMBL/GenBank/DDBJ whole genome shotgun (WGS) entry which is preliminary data.</text>
</comment>
<evidence type="ECO:0000313" key="2">
    <source>
        <dbReference type="EMBL" id="KAK7195174.1"/>
    </source>
</evidence>
<keyword evidence="3" id="KW-1185">Reference proteome</keyword>
<sequence length="266" mass="29544">MRAALVRRPSWWSPPIVAAASPLARHSSTNATFCAGRGSSSSSANEGYQQFKQQQGMFHRHSFHEKGSAAPRGDGADANGSDSRTGNSDGPSTSSSSTTQREQDTRVYGSGSATAQQRRQLRQQWERSFSGRLHFEDGMHSRFAAALKSEEEEEAHKQSIAGAAHAELFPCWPEEEEAPLHEFTRLRPSLQLQYIVNRLSSGERRIRYAVDFGGLTMMAQLNLGELMVREADALLRHLGWMNEEVAAKVEEVLAMAAKIKYDFDLD</sequence>
<proteinExistence type="predicted"/>
<protein>
    <submittedName>
        <fullName evidence="2">Uncharacterized protein</fullName>
    </submittedName>
</protein>
<feature type="region of interest" description="Disordered" evidence="1">
    <location>
        <begin position="34"/>
        <end position="119"/>
    </location>
</feature>
<organism evidence="2 3">
    <name type="scientific">Novymonas esmeraldas</name>
    <dbReference type="NCBI Taxonomy" id="1808958"/>
    <lineage>
        <taxon>Eukaryota</taxon>
        <taxon>Discoba</taxon>
        <taxon>Euglenozoa</taxon>
        <taxon>Kinetoplastea</taxon>
        <taxon>Metakinetoplastina</taxon>
        <taxon>Trypanosomatida</taxon>
        <taxon>Trypanosomatidae</taxon>
        <taxon>Novymonas</taxon>
    </lineage>
</organism>
<dbReference type="EMBL" id="JAECZO010000049">
    <property type="protein sequence ID" value="KAK7195174.1"/>
    <property type="molecule type" value="Genomic_DNA"/>
</dbReference>